<evidence type="ECO:0000256" key="6">
    <source>
        <dbReference type="RuleBase" id="RU000454"/>
    </source>
</evidence>
<name>A0A5N6TB81_ASPPS</name>
<evidence type="ECO:0000259" key="8">
    <source>
        <dbReference type="PROSITE" id="PS51767"/>
    </source>
</evidence>
<protein>
    <submittedName>
        <fullName evidence="9">Aspartic peptidase domain-containing protein</fullName>
    </submittedName>
</protein>
<feature type="signal peptide" evidence="7">
    <location>
        <begin position="1"/>
        <end position="18"/>
    </location>
</feature>
<evidence type="ECO:0000256" key="3">
    <source>
        <dbReference type="ARBA" id="ARBA00022801"/>
    </source>
</evidence>
<dbReference type="PANTHER" id="PTHR47966">
    <property type="entry name" value="BETA-SITE APP-CLEAVING ENZYME, ISOFORM A-RELATED"/>
    <property type="match status" value="1"/>
</dbReference>
<evidence type="ECO:0000256" key="1">
    <source>
        <dbReference type="ARBA" id="ARBA00007447"/>
    </source>
</evidence>
<dbReference type="PANTHER" id="PTHR47966:SF47">
    <property type="entry name" value="ENDOPEPTIDASE, PUTATIVE (AFU_ORTHOLOGUE AFUA_3G01220)-RELATED"/>
    <property type="match status" value="1"/>
</dbReference>
<dbReference type="InterPro" id="IPR001461">
    <property type="entry name" value="Aspartic_peptidase_A1"/>
</dbReference>
<dbReference type="OrthoDB" id="15189at2759"/>
<dbReference type="PROSITE" id="PS00141">
    <property type="entry name" value="ASP_PROTEASE"/>
    <property type="match status" value="1"/>
</dbReference>
<keyword evidence="3 6" id="KW-0378">Hydrolase</keyword>
<evidence type="ECO:0000256" key="4">
    <source>
        <dbReference type="PIRSR" id="PIRSR601461-1"/>
    </source>
</evidence>
<dbReference type="InterPro" id="IPR021109">
    <property type="entry name" value="Peptidase_aspartic_dom_sf"/>
</dbReference>
<feature type="domain" description="Peptidase A1" evidence="8">
    <location>
        <begin position="75"/>
        <end position="422"/>
    </location>
</feature>
<dbReference type="CDD" id="cd05471">
    <property type="entry name" value="pepsin_like"/>
    <property type="match status" value="1"/>
</dbReference>
<feature type="active site" evidence="4">
    <location>
        <position position="91"/>
    </location>
</feature>
<dbReference type="Gene3D" id="2.40.70.10">
    <property type="entry name" value="Acid Proteases"/>
    <property type="match status" value="2"/>
</dbReference>
<dbReference type="Proteomes" id="UP000325672">
    <property type="component" value="Unassembled WGS sequence"/>
</dbReference>
<dbReference type="EMBL" id="ML743551">
    <property type="protein sequence ID" value="KAE8143530.1"/>
    <property type="molecule type" value="Genomic_DNA"/>
</dbReference>
<keyword evidence="7" id="KW-0732">Signal</keyword>
<reference evidence="9 10" key="1">
    <citation type="submission" date="2019-04" db="EMBL/GenBank/DDBJ databases">
        <title>Friends and foes A comparative genomics study of 23 Aspergillus species from section Flavi.</title>
        <authorList>
            <consortium name="DOE Joint Genome Institute"/>
            <person name="Kjaerbolling I."/>
            <person name="Vesth T."/>
            <person name="Frisvad J.C."/>
            <person name="Nybo J.L."/>
            <person name="Theobald S."/>
            <person name="Kildgaard S."/>
            <person name="Isbrandt T."/>
            <person name="Kuo A."/>
            <person name="Sato A."/>
            <person name="Lyhne E.K."/>
            <person name="Kogle M.E."/>
            <person name="Wiebenga A."/>
            <person name="Kun R.S."/>
            <person name="Lubbers R.J."/>
            <person name="Makela M.R."/>
            <person name="Barry K."/>
            <person name="Chovatia M."/>
            <person name="Clum A."/>
            <person name="Daum C."/>
            <person name="Haridas S."/>
            <person name="He G."/>
            <person name="LaButti K."/>
            <person name="Lipzen A."/>
            <person name="Mondo S."/>
            <person name="Riley R."/>
            <person name="Salamov A."/>
            <person name="Simmons B.A."/>
            <person name="Magnuson J.K."/>
            <person name="Henrissat B."/>
            <person name="Mortensen U.H."/>
            <person name="Larsen T.O."/>
            <person name="Devries R.P."/>
            <person name="Grigoriev I.V."/>
            <person name="Machida M."/>
            <person name="Baker S.E."/>
            <person name="Andersen M.R."/>
        </authorList>
    </citation>
    <scope>NUCLEOTIDE SEQUENCE [LARGE SCALE GENOMIC DNA]</scope>
    <source>
        <strain evidence="9 10">CBS 117625</strain>
    </source>
</reference>
<feature type="active site" evidence="4">
    <location>
        <position position="312"/>
    </location>
</feature>
<dbReference type="RefSeq" id="XP_031919593.1">
    <property type="nucleotide sequence ID" value="XM_032058253.1"/>
</dbReference>
<sequence>MTKSWIASLLLSVAVASAATVPEFGSLRRRAPSPDVITNNFVPMRTVHSSQSKGLRRREWNGGTASITNRNAMQYVATVTWGDEQFDMLLDTGSSDTWVLQEGYQCLDSKGAPTNKSHCPNAPNFSGNYTGGRIENVHFNLTYGTGSVIGTYGWEDITIAGVTVHNAQVASATKAYFPVRGISGIFGLAFSSVTSEWPGDDPSKDSGDMYMNYEPVFYRMVRQKLSLPTFSFAPERNGSNGYLAFGGIPPVNTTGKTGSTAILSTQVTGTKPAIDRNDYYTINVDGVTITNRSTRTSNPNSTHFPSFQPIVDTGNTLTLVPSDLAAAIAGSFNPPATFIKDDNLYEVPCNATAPKLDFAIGGVNFTMSPADLIMQTLKDSETQMCPVGVQSGGGQLGYILGGTFLNNVLSTYDLGALEVRFTALAPNTFN</sequence>
<keyword evidence="2 6" id="KW-0064">Aspartyl protease</keyword>
<dbReference type="InterPro" id="IPR033121">
    <property type="entry name" value="PEPTIDASE_A1"/>
</dbReference>
<dbReference type="Pfam" id="PF00026">
    <property type="entry name" value="Asp"/>
    <property type="match status" value="1"/>
</dbReference>
<evidence type="ECO:0000256" key="5">
    <source>
        <dbReference type="PIRSR" id="PIRSR601461-2"/>
    </source>
</evidence>
<dbReference type="GO" id="GO:0000324">
    <property type="term" value="C:fungal-type vacuole"/>
    <property type="evidence" value="ECO:0007669"/>
    <property type="project" value="TreeGrafter"/>
</dbReference>
<dbReference type="SUPFAM" id="SSF50630">
    <property type="entry name" value="Acid proteases"/>
    <property type="match status" value="1"/>
</dbReference>
<dbReference type="GeneID" id="43642463"/>
<evidence type="ECO:0000313" key="9">
    <source>
        <dbReference type="EMBL" id="KAE8143530.1"/>
    </source>
</evidence>
<dbReference type="InterPro" id="IPR001969">
    <property type="entry name" value="Aspartic_peptidase_AS"/>
</dbReference>
<evidence type="ECO:0000256" key="7">
    <source>
        <dbReference type="SAM" id="SignalP"/>
    </source>
</evidence>
<evidence type="ECO:0000313" key="10">
    <source>
        <dbReference type="Proteomes" id="UP000325672"/>
    </source>
</evidence>
<dbReference type="AlphaFoldDB" id="A0A5N6TB81"/>
<dbReference type="GO" id="GO:0004190">
    <property type="term" value="F:aspartic-type endopeptidase activity"/>
    <property type="evidence" value="ECO:0007669"/>
    <property type="project" value="UniProtKB-KW"/>
</dbReference>
<gene>
    <name evidence="9" type="ORF">BDV38DRAFT_276615</name>
</gene>
<comment type="similarity">
    <text evidence="1 6">Belongs to the peptidase A1 family.</text>
</comment>
<accession>A0A5N6TB81</accession>
<dbReference type="PRINTS" id="PR00792">
    <property type="entry name" value="PEPSIN"/>
</dbReference>
<keyword evidence="5" id="KW-1015">Disulfide bond</keyword>
<dbReference type="GO" id="GO:0006508">
    <property type="term" value="P:proteolysis"/>
    <property type="evidence" value="ECO:0007669"/>
    <property type="project" value="UniProtKB-KW"/>
</dbReference>
<feature type="chain" id="PRO_5025062240" evidence="7">
    <location>
        <begin position="19"/>
        <end position="430"/>
    </location>
</feature>
<keyword evidence="6" id="KW-0645">Protease</keyword>
<feature type="disulfide bond" evidence="5">
    <location>
        <begin position="349"/>
        <end position="385"/>
    </location>
</feature>
<dbReference type="PROSITE" id="PS51767">
    <property type="entry name" value="PEPTIDASE_A1"/>
    <property type="match status" value="1"/>
</dbReference>
<organism evidence="9 10">
    <name type="scientific">Aspergillus pseudotamarii</name>
    <dbReference type="NCBI Taxonomy" id="132259"/>
    <lineage>
        <taxon>Eukaryota</taxon>
        <taxon>Fungi</taxon>
        <taxon>Dikarya</taxon>
        <taxon>Ascomycota</taxon>
        <taxon>Pezizomycotina</taxon>
        <taxon>Eurotiomycetes</taxon>
        <taxon>Eurotiomycetidae</taxon>
        <taxon>Eurotiales</taxon>
        <taxon>Aspergillaceae</taxon>
        <taxon>Aspergillus</taxon>
        <taxon>Aspergillus subgen. Circumdati</taxon>
    </lineage>
</organism>
<evidence type="ECO:0000256" key="2">
    <source>
        <dbReference type="ARBA" id="ARBA00022750"/>
    </source>
</evidence>
<proteinExistence type="inferred from homology"/>
<keyword evidence="10" id="KW-1185">Reference proteome</keyword>
<dbReference type="InterPro" id="IPR034164">
    <property type="entry name" value="Pepsin-like_dom"/>
</dbReference>